<dbReference type="GO" id="GO:0005737">
    <property type="term" value="C:cytoplasm"/>
    <property type="evidence" value="ECO:0007669"/>
    <property type="project" value="TreeGrafter"/>
</dbReference>
<sequence>MKTAVTGAAGFIGTNLVNLLVEHGHEVVAIDRAVPSAPETRDAVTWVSGDVLDLTSMTKALEGVEVVYHLVAVITLKHEDELCWRINTEGARTVAQAALSVGVRRMVHCSSIDSYSNSVAALDETSPRSTGADLPVYQRSKWGGEVAVREVIESGLDAVIGNPTGVYGPVDLAAPAPLSRINQLLFDSARGRLPAMVASQYDLVDARDVALGLYLAGEKGRTGENYLLGGHMGSLLHVCRLAAQHVGKRGPLFALPMGLLNAAIPVIEPVGKLLKNDALSRAAFNKLTVSPTANITKARTELGYDPRSTETTVNEFVDFLVSSGRL</sequence>
<dbReference type="GO" id="GO:0016853">
    <property type="term" value="F:isomerase activity"/>
    <property type="evidence" value="ECO:0007669"/>
    <property type="project" value="UniProtKB-KW"/>
</dbReference>
<organism evidence="2 4">
    <name type="scientific">Mycobacteroides franklinii</name>
    <dbReference type="NCBI Taxonomy" id="948102"/>
    <lineage>
        <taxon>Bacteria</taxon>
        <taxon>Bacillati</taxon>
        <taxon>Actinomycetota</taxon>
        <taxon>Actinomycetes</taxon>
        <taxon>Mycobacteriales</taxon>
        <taxon>Mycobacteriaceae</taxon>
        <taxon>Mycobacteroides</taxon>
    </lineage>
</organism>
<dbReference type="InterPro" id="IPR036291">
    <property type="entry name" value="NAD(P)-bd_dom_sf"/>
</dbReference>
<keyword evidence="5" id="KW-1185">Reference proteome</keyword>
<dbReference type="InterPro" id="IPR001509">
    <property type="entry name" value="Epimerase_deHydtase"/>
</dbReference>
<comment type="caution">
    <text evidence="2">The sequence shown here is derived from an EMBL/GenBank/DDBJ whole genome shotgun (WGS) entry which is preliminary data.</text>
</comment>
<dbReference type="PANTHER" id="PTHR48079:SF6">
    <property type="entry name" value="NAD(P)-BINDING DOMAIN-CONTAINING PROTEIN-RELATED"/>
    <property type="match status" value="1"/>
</dbReference>
<evidence type="ECO:0000313" key="2">
    <source>
        <dbReference type="EMBL" id="OHU31281.1"/>
    </source>
</evidence>
<evidence type="ECO:0000313" key="3">
    <source>
        <dbReference type="EMBL" id="TDZ47811.1"/>
    </source>
</evidence>
<dbReference type="RefSeq" id="WP_070936700.1">
    <property type="nucleotide sequence ID" value="NZ_MLIK01000004.1"/>
</dbReference>
<evidence type="ECO:0000259" key="1">
    <source>
        <dbReference type="Pfam" id="PF01370"/>
    </source>
</evidence>
<dbReference type="GeneID" id="57166419"/>
<dbReference type="GO" id="GO:0004029">
    <property type="term" value="F:aldehyde dehydrogenase (NAD+) activity"/>
    <property type="evidence" value="ECO:0007669"/>
    <property type="project" value="TreeGrafter"/>
</dbReference>
<name>A0A1S1LEA9_9MYCO</name>
<dbReference type="Proteomes" id="UP000295165">
    <property type="component" value="Unassembled WGS sequence"/>
</dbReference>
<reference evidence="2 4" key="1">
    <citation type="submission" date="2016-10" db="EMBL/GenBank/DDBJ databases">
        <title>Evaluation of Human, Veterinary and Environmental Mycobacterium chelonae Isolates by Core Genome Phylogenomic Analysis, Targeted Gene Comparison, and Anti-microbial Susceptibility Patterns: A Tale of Mistaken Identities.</title>
        <authorList>
            <person name="Fogelson S.B."/>
            <person name="Camus A.C."/>
            <person name="Lorenz W."/>
            <person name="Vasireddy R."/>
            <person name="Vasireddy S."/>
            <person name="Smith T."/>
            <person name="Brown-Elliott B.A."/>
            <person name="Wallace R.J.Jr."/>
            <person name="Hasan N.A."/>
            <person name="Reischl U."/>
            <person name="Sanchez S."/>
        </authorList>
    </citation>
    <scope>NUCLEOTIDE SEQUENCE [LARGE SCALE GENOMIC DNA]</scope>
    <source>
        <strain evidence="2 4">1559</strain>
    </source>
</reference>
<protein>
    <submittedName>
        <fullName evidence="3">3 beta-hydroxysteroid dehydrogenase/Delta 5--&gt;4-isomerase</fullName>
    </submittedName>
    <submittedName>
        <fullName evidence="2">Epimerase</fullName>
    </submittedName>
</protein>
<dbReference type="EMBL" id="MLIK01000004">
    <property type="protein sequence ID" value="OHU31281.1"/>
    <property type="molecule type" value="Genomic_DNA"/>
</dbReference>
<proteinExistence type="predicted"/>
<dbReference type="AlphaFoldDB" id="A0A1S1LEA9"/>
<dbReference type="STRING" id="948102.BKG76_06360"/>
<gene>
    <name evidence="2" type="ORF">BKG76_06360</name>
    <name evidence="3" type="ORF">CCUG63697_04101</name>
</gene>
<dbReference type="Gene3D" id="3.40.50.720">
    <property type="entry name" value="NAD(P)-binding Rossmann-like Domain"/>
    <property type="match status" value="1"/>
</dbReference>
<dbReference type="Pfam" id="PF01370">
    <property type="entry name" value="Epimerase"/>
    <property type="match status" value="1"/>
</dbReference>
<feature type="domain" description="NAD-dependent epimerase/dehydratase" evidence="1">
    <location>
        <begin position="5"/>
        <end position="229"/>
    </location>
</feature>
<evidence type="ECO:0000313" key="4">
    <source>
        <dbReference type="Proteomes" id="UP000179616"/>
    </source>
</evidence>
<accession>A0A1S1LEA9</accession>
<evidence type="ECO:0000313" key="5">
    <source>
        <dbReference type="Proteomes" id="UP000295165"/>
    </source>
</evidence>
<dbReference type="OrthoDB" id="9801785at2"/>
<keyword evidence="3" id="KW-0413">Isomerase</keyword>
<dbReference type="Proteomes" id="UP000179616">
    <property type="component" value="Unassembled WGS sequence"/>
</dbReference>
<dbReference type="SUPFAM" id="SSF51735">
    <property type="entry name" value="NAD(P)-binding Rossmann-fold domains"/>
    <property type="match status" value="1"/>
</dbReference>
<reference evidence="3 5" key="2">
    <citation type="journal article" date="2019" name="Sci. Rep.">
        <title>Extended insight into the Mycobacterium chelonae-abscessus complex through whole genome sequencing of Mycobacterium salmoniphilum outbreak and Mycobacterium salmoniphilum-like strains.</title>
        <authorList>
            <person name="Behra P.R.K."/>
            <person name="Das S."/>
            <person name="Pettersson B.M.F."/>
            <person name="Shirreff L."/>
            <person name="DuCote T."/>
            <person name="Jacobsson K.G."/>
            <person name="Ennis D.G."/>
            <person name="Kirsebom L.A."/>
        </authorList>
    </citation>
    <scope>NUCLEOTIDE SEQUENCE [LARGE SCALE GENOMIC DNA]</scope>
    <source>
        <strain evidence="3 5">CCUG 63697</strain>
    </source>
</reference>
<dbReference type="EMBL" id="PECC01000029">
    <property type="protein sequence ID" value="TDZ47811.1"/>
    <property type="molecule type" value="Genomic_DNA"/>
</dbReference>
<dbReference type="InterPro" id="IPR051783">
    <property type="entry name" value="NAD(P)-dependent_oxidoreduct"/>
</dbReference>
<dbReference type="PANTHER" id="PTHR48079">
    <property type="entry name" value="PROTEIN YEEZ"/>
    <property type="match status" value="1"/>
</dbReference>